<dbReference type="InterPro" id="IPR038441">
    <property type="entry name" value="THAP_Znf_sf"/>
</dbReference>
<dbReference type="PANTHER" id="PTHR46600:SF1">
    <property type="entry name" value="THAP DOMAIN-CONTAINING PROTEIN 1"/>
    <property type="match status" value="1"/>
</dbReference>
<feature type="domain" description="THAP-type" evidence="14">
    <location>
        <begin position="218"/>
        <end position="301"/>
    </location>
</feature>
<keyword evidence="7" id="KW-0175">Coiled coil</keyword>
<evidence type="ECO:0000256" key="12">
    <source>
        <dbReference type="PROSITE-ProRule" id="PRU00309"/>
    </source>
</evidence>
<dbReference type="GO" id="GO:0008270">
    <property type="term" value="F:zinc ion binding"/>
    <property type="evidence" value="ECO:0007669"/>
    <property type="project" value="UniProtKB-KW"/>
</dbReference>
<reference evidence="15" key="1">
    <citation type="submission" date="2022-01" db="EMBL/GenBank/DDBJ databases">
        <authorList>
            <person name="King R."/>
        </authorList>
    </citation>
    <scope>NUCLEOTIDE SEQUENCE</scope>
</reference>
<evidence type="ECO:0000256" key="1">
    <source>
        <dbReference type="ARBA" id="ARBA00004642"/>
    </source>
</evidence>
<accession>A0A9P0HC93</accession>
<dbReference type="PANTHER" id="PTHR46600">
    <property type="entry name" value="THAP DOMAIN-CONTAINING"/>
    <property type="match status" value="1"/>
</dbReference>
<evidence type="ECO:0000256" key="11">
    <source>
        <dbReference type="ARBA" id="ARBA00023306"/>
    </source>
</evidence>
<keyword evidence="11" id="KW-0131">Cell cycle</keyword>
<feature type="domain" description="THAP-type" evidence="14">
    <location>
        <begin position="107"/>
        <end position="190"/>
    </location>
</feature>
<evidence type="ECO:0000256" key="4">
    <source>
        <dbReference type="ARBA" id="ARBA00022771"/>
    </source>
</evidence>
<evidence type="ECO:0000256" key="6">
    <source>
        <dbReference type="ARBA" id="ARBA00023015"/>
    </source>
</evidence>
<evidence type="ECO:0000313" key="15">
    <source>
        <dbReference type="EMBL" id="CAH1399167.1"/>
    </source>
</evidence>
<feature type="region of interest" description="Disordered" evidence="13">
    <location>
        <begin position="517"/>
        <end position="557"/>
    </location>
</feature>
<dbReference type="SMART" id="SM00980">
    <property type="entry name" value="THAP"/>
    <property type="match status" value="4"/>
</dbReference>
<organism evidence="15 16">
    <name type="scientific">Nezara viridula</name>
    <name type="common">Southern green stink bug</name>
    <name type="synonym">Cimex viridulus</name>
    <dbReference type="NCBI Taxonomy" id="85310"/>
    <lineage>
        <taxon>Eukaryota</taxon>
        <taxon>Metazoa</taxon>
        <taxon>Ecdysozoa</taxon>
        <taxon>Arthropoda</taxon>
        <taxon>Hexapoda</taxon>
        <taxon>Insecta</taxon>
        <taxon>Pterygota</taxon>
        <taxon>Neoptera</taxon>
        <taxon>Paraneoptera</taxon>
        <taxon>Hemiptera</taxon>
        <taxon>Heteroptera</taxon>
        <taxon>Panheteroptera</taxon>
        <taxon>Pentatomomorpha</taxon>
        <taxon>Pentatomoidea</taxon>
        <taxon>Pentatomidae</taxon>
        <taxon>Pentatominae</taxon>
        <taxon>Nezara</taxon>
    </lineage>
</organism>
<name>A0A9P0HC93_NEZVI</name>
<dbReference type="Gene3D" id="6.20.210.20">
    <property type="entry name" value="THAP domain"/>
    <property type="match status" value="4"/>
</dbReference>
<evidence type="ECO:0000256" key="8">
    <source>
        <dbReference type="ARBA" id="ARBA00023125"/>
    </source>
</evidence>
<keyword evidence="5" id="KW-0862">Zinc</keyword>
<comment type="subcellular location">
    <subcellularLocation>
        <location evidence="1">Nucleus</location>
        <location evidence="1">Nucleoplasm</location>
    </subcellularLocation>
</comment>
<evidence type="ECO:0000256" key="2">
    <source>
        <dbReference type="ARBA" id="ARBA00006177"/>
    </source>
</evidence>
<dbReference type="Proteomes" id="UP001152798">
    <property type="component" value="Chromosome 4"/>
</dbReference>
<evidence type="ECO:0000259" key="14">
    <source>
        <dbReference type="PROSITE" id="PS50950"/>
    </source>
</evidence>
<evidence type="ECO:0000256" key="3">
    <source>
        <dbReference type="ARBA" id="ARBA00022723"/>
    </source>
</evidence>
<dbReference type="InterPro" id="IPR026516">
    <property type="entry name" value="THAP1/10"/>
</dbReference>
<keyword evidence="10" id="KW-0539">Nucleus</keyword>
<evidence type="ECO:0000313" key="16">
    <source>
        <dbReference type="Proteomes" id="UP001152798"/>
    </source>
</evidence>
<dbReference type="PROSITE" id="PS50950">
    <property type="entry name" value="ZF_THAP"/>
    <property type="match status" value="4"/>
</dbReference>
<keyword evidence="3" id="KW-0479">Metal-binding</keyword>
<dbReference type="GO" id="GO:0043565">
    <property type="term" value="F:sequence-specific DNA binding"/>
    <property type="evidence" value="ECO:0007669"/>
    <property type="project" value="InterPro"/>
</dbReference>
<dbReference type="Pfam" id="PF05485">
    <property type="entry name" value="THAP"/>
    <property type="match status" value="4"/>
</dbReference>
<dbReference type="GO" id="GO:0005654">
    <property type="term" value="C:nucleoplasm"/>
    <property type="evidence" value="ECO:0007669"/>
    <property type="project" value="UniProtKB-SubCell"/>
</dbReference>
<dbReference type="SMART" id="SM00692">
    <property type="entry name" value="DM3"/>
    <property type="match status" value="4"/>
</dbReference>
<evidence type="ECO:0000256" key="10">
    <source>
        <dbReference type="ARBA" id="ARBA00023242"/>
    </source>
</evidence>
<proteinExistence type="inferred from homology"/>
<keyword evidence="8 12" id="KW-0238">DNA-binding</keyword>
<dbReference type="SUPFAM" id="SSF57716">
    <property type="entry name" value="Glucocorticoid receptor-like (DNA-binding domain)"/>
    <property type="match status" value="4"/>
</dbReference>
<comment type="similarity">
    <text evidence="2">Belongs to the THAP1 family.</text>
</comment>
<keyword evidence="6" id="KW-0805">Transcription regulation</keyword>
<evidence type="ECO:0000256" key="5">
    <source>
        <dbReference type="ARBA" id="ARBA00022833"/>
    </source>
</evidence>
<dbReference type="EMBL" id="OV725080">
    <property type="protein sequence ID" value="CAH1399167.1"/>
    <property type="molecule type" value="Genomic_DNA"/>
</dbReference>
<dbReference type="AlphaFoldDB" id="A0A9P0HC93"/>
<evidence type="ECO:0000256" key="7">
    <source>
        <dbReference type="ARBA" id="ARBA00023054"/>
    </source>
</evidence>
<sequence>MVHCSACGCFNSTEKGFSMKRFPRDPERRKVWAANVKRDNWTPTNDSRICEAHFTPDMFEQNRADGRRLLKQNAVPTIFSHIPEKKPREPPKKRSIEITCKSEKESVPAVNVVHCSAVGCLNSTEKGFSMKRFPRDPERRKVWAANVKRDNWTPTNDSHICEAHFTPDMFKQNRADGRRLLKQNAIPTIFSHIPEKKPRKPPKKRSIEITCKSEEESVPAVDIVHCSAFGCFNSTEKGFIMKQFPRDPEQRKVWAAKVNRDNWTLTNESYICEAHFTPDMFEQNRADGRRLLKPNAIPTIFSHIQEKKPRTPPKKRSIEITCKSEEESVPAVDIIHCSAYGCLNSTEKGFSMKRFPKDPEQRKVWAAKVNRDNWTPTNETYICEAHFTPDMFEQNRADGRRLLKQNAIPTIFSHIQEKKPRTPPKKRSIEITCKSEEESVPAVDAHFTPDMFEQIRAVGRRLLKQTAIPTVSSHIPGEKLTKPPTKSSPIEITCNSTEEESVPAVDICSTVDSNTATVERTKDGVPSSSSTAAVERTQEDGIPSSTSSSSSAPSPTLFPQMKQQELLKTLIKSYNKIVDKNNRLKVKLRKMKNILKKKQENIYLKCLKKVFTNNQIKALMKDTVKSKTKWDSNTIIKALKMKFACGSNGYNELIAQNFPLPSHRTLRRRVLSVEFCPAILKDV</sequence>
<feature type="domain" description="THAP-type" evidence="14">
    <location>
        <begin position="329"/>
        <end position="412"/>
    </location>
</feature>
<dbReference type="OrthoDB" id="6611034at2759"/>
<keyword evidence="9" id="KW-0804">Transcription</keyword>
<protein>
    <recommendedName>
        <fullName evidence="14">THAP-type domain-containing protein</fullName>
    </recommendedName>
</protein>
<evidence type="ECO:0000256" key="13">
    <source>
        <dbReference type="SAM" id="MobiDB-lite"/>
    </source>
</evidence>
<feature type="compositionally biased region" description="Low complexity" evidence="13">
    <location>
        <begin position="543"/>
        <end position="555"/>
    </location>
</feature>
<gene>
    <name evidence="15" type="ORF">NEZAVI_LOCUS8674</name>
</gene>
<keyword evidence="16" id="KW-1185">Reference proteome</keyword>
<dbReference type="InterPro" id="IPR006612">
    <property type="entry name" value="THAP_Znf"/>
</dbReference>
<feature type="domain" description="THAP-type" evidence="14">
    <location>
        <begin position="1"/>
        <end position="79"/>
    </location>
</feature>
<evidence type="ECO:0000256" key="9">
    <source>
        <dbReference type="ARBA" id="ARBA00023163"/>
    </source>
</evidence>
<keyword evidence="4 12" id="KW-0863">Zinc-finger</keyword>